<dbReference type="EMBL" id="MT144256">
    <property type="protein sequence ID" value="QJA51357.1"/>
    <property type="molecule type" value="Genomic_DNA"/>
</dbReference>
<protein>
    <submittedName>
        <fullName evidence="1">Uncharacterized protein</fullName>
    </submittedName>
</protein>
<reference evidence="1" key="1">
    <citation type="submission" date="2020-03" db="EMBL/GenBank/DDBJ databases">
        <title>The deep terrestrial virosphere.</title>
        <authorList>
            <person name="Holmfeldt K."/>
            <person name="Nilsson E."/>
            <person name="Simone D."/>
            <person name="Lopez-Fernandez M."/>
            <person name="Wu X."/>
            <person name="de Brujin I."/>
            <person name="Lundin D."/>
            <person name="Andersson A."/>
            <person name="Bertilsson S."/>
            <person name="Dopson M."/>
        </authorList>
    </citation>
    <scope>NUCLEOTIDE SEQUENCE</scope>
    <source>
        <strain evidence="1">TM448A02083</strain>
    </source>
</reference>
<dbReference type="AlphaFoldDB" id="A0A6H1ZVK9"/>
<name>A0A6H1ZVK9_9ZZZZ</name>
<organism evidence="1">
    <name type="scientific">viral metagenome</name>
    <dbReference type="NCBI Taxonomy" id="1070528"/>
    <lineage>
        <taxon>unclassified sequences</taxon>
        <taxon>metagenomes</taxon>
        <taxon>organismal metagenomes</taxon>
    </lineage>
</organism>
<dbReference type="Gene3D" id="6.10.320.10">
    <property type="match status" value="1"/>
</dbReference>
<proteinExistence type="predicted"/>
<accession>A0A6H1ZVK9</accession>
<sequence>MKLYKALKLKKKIVGELAKLQSQILSRNSYLIGSLNAEKYNIRELETELTEKVAYLVRLKCAINDGNKGIQDKIYWLSEYKSIIQLWNGLNVTEGMQLVGYSDKEAREYKVQIDEKERDNKVKNIQDIIDSIQEEIDVYNHITELSI</sequence>
<gene>
    <name evidence="1" type="ORF">TM448A02083_0005</name>
</gene>
<evidence type="ECO:0000313" key="1">
    <source>
        <dbReference type="EMBL" id="QJA51357.1"/>
    </source>
</evidence>